<evidence type="ECO:0000313" key="2">
    <source>
        <dbReference type="Proteomes" id="UP000775213"/>
    </source>
</evidence>
<proteinExistence type="predicted"/>
<dbReference type="AlphaFoldDB" id="A0AAV7HG10"/>
<accession>A0AAV7HG10</accession>
<evidence type="ECO:0000313" key="1">
    <source>
        <dbReference type="EMBL" id="KAH0467095.1"/>
    </source>
</evidence>
<protein>
    <submittedName>
        <fullName evidence="1">Uncharacterized protein</fullName>
    </submittedName>
</protein>
<dbReference type="EMBL" id="JAGFBR010000005">
    <property type="protein sequence ID" value="KAH0467095.1"/>
    <property type="molecule type" value="Genomic_DNA"/>
</dbReference>
<reference evidence="1 2" key="1">
    <citation type="journal article" date="2021" name="Hortic Res">
        <title>Chromosome-scale assembly of the Dendrobium chrysotoxum genome enhances the understanding of orchid evolution.</title>
        <authorList>
            <person name="Zhang Y."/>
            <person name="Zhang G.Q."/>
            <person name="Zhang D."/>
            <person name="Liu X.D."/>
            <person name="Xu X.Y."/>
            <person name="Sun W.H."/>
            <person name="Yu X."/>
            <person name="Zhu X."/>
            <person name="Wang Z.W."/>
            <person name="Zhao X."/>
            <person name="Zhong W.Y."/>
            <person name="Chen H."/>
            <person name="Yin W.L."/>
            <person name="Huang T."/>
            <person name="Niu S.C."/>
            <person name="Liu Z.J."/>
        </authorList>
    </citation>
    <scope>NUCLEOTIDE SEQUENCE [LARGE SCALE GENOMIC DNA]</scope>
    <source>
        <strain evidence="1">Lindl</strain>
    </source>
</reference>
<dbReference type="Proteomes" id="UP000775213">
    <property type="component" value="Unassembled WGS sequence"/>
</dbReference>
<keyword evidence="2" id="KW-1185">Reference proteome</keyword>
<gene>
    <name evidence="1" type="ORF">IEQ34_004333</name>
</gene>
<comment type="caution">
    <text evidence="1">The sequence shown here is derived from an EMBL/GenBank/DDBJ whole genome shotgun (WGS) entry which is preliminary data.</text>
</comment>
<organism evidence="1 2">
    <name type="scientific">Dendrobium chrysotoxum</name>
    <name type="common">Orchid</name>
    <dbReference type="NCBI Taxonomy" id="161865"/>
    <lineage>
        <taxon>Eukaryota</taxon>
        <taxon>Viridiplantae</taxon>
        <taxon>Streptophyta</taxon>
        <taxon>Embryophyta</taxon>
        <taxon>Tracheophyta</taxon>
        <taxon>Spermatophyta</taxon>
        <taxon>Magnoliopsida</taxon>
        <taxon>Liliopsida</taxon>
        <taxon>Asparagales</taxon>
        <taxon>Orchidaceae</taxon>
        <taxon>Epidendroideae</taxon>
        <taxon>Malaxideae</taxon>
        <taxon>Dendrobiinae</taxon>
        <taxon>Dendrobium</taxon>
    </lineage>
</organism>
<name>A0AAV7HG10_DENCH</name>
<sequence>MHGHALNECYRLHHHLCMERDFAKQSHRNAVPDDSEVHNRGLSEGSELKLLEVEDPIIASPHIKPPSSNVVEPIQVQGDKIILRLLQISFQDFIFIIM</sequence>